<comment type="caution">
    <text evidence="1">The sequence shown here is derived from an EMBL/GenBank/DDBJ whole genome shotgun (WGS) entry which is preliminary data.</text>
</comment>
<protein>
    <submittedName>
        <fullName evidence="1">Uncharacterized protein</fullName>
    </submittedName>
</protein>
<dbReference type="EMBL" id="BGPR01000040">
    <property type="protein sequence ID" value="GBL84984.1"/>
    <property type="molecule type" value="Genomic_DNA"/>
</dbReference>
<evidence type="ECO:0000313" key="2">
    <source>
        <dbReference type="Proteomes" id="UP000499080"/>
    </source>
</evidence>
<organism evidence="1 2">
    <name type="scientific">Araneus ventricosus</name>
    <name type="common">Orbweaver spider</name>
    <name type="synonym">Epeira ventricosa</name>
    <dbReference type="NCBI Taxonomy" id="182803"/>
    <lineage>
        <taxon>Eukaryota</taxon>
        <taxon>Metazoa</taxon>
        <taxon>Ecdysozoa</taxon>
        <taxon>Arthropoda</taxon>
        <taxon>Chelicerata</taxon>
        <taxon>Arachnida</taxon>
        <taxon>Araneae</taxon>
        <taxon>Araneomorphae</taxon>
        <taxon>Entelegynae</taxon>
        <taxon>Araneoidea</taxon>
        <taxon>Araneidae</taxon>
        <taxon>Araneus</taxon>
    </lineage>
</organism>
<dbReference type="Proteomes" id="UP000499080">
    <property type="component" value="Unassembled WGS sequence"/>
</dbReference>
<name>A0A4Y2B1N7_ARAVE</name>
<reference evidence="1 2" key="1">
    <citation type="journal article" date="2019" name="Sci. Rep.">
        <title>Orb-weaving spider Araneus ventricosus genome elucidates the spidroin gene catalogue.</title>
        <authorList>
            <person name="Kono N."/>
            <person name="Nakamura H."/>
            <person name="Ohtoshi R."/>
            <person name="Moran D.A.P."/>
            <person name="Shinohara A."/>
            <person name="Yoshida Y."/>
            <person name="Fujiwara M."/>
            <person name="Mori M."/>
            <person name="Tomita M."/>
            <person name="Arakawa K."/>
        </authorList>
    </citation>
    <scope>NUCLEOTIDE SEQUENCE [LARGE SCALE GENOMIC DNA]</scope>
</reference>
<keyword evidence="2" id="KW-1185">Reference proteome</keyword>
<dbReference type="AlphaFoldDB" id="A0A4Y2B1N7"/>
<accession>A0A4Y2B1N7</accession>
<evidence type="ECO:0000313" key="1">
    <source>
        <dbReference type="EMBL" id="GBL84984.1"/>
    </source>
</evidence>
<proteinExistence type="predicted"/>
<gene>
    <name evidence="1" type="ORF">AVEN_42233_1</name>
</gene>
<sequence>MLINPVRPGLSQTCGRADLILSGLVILAIPWFTHTHTHTHTHIHQNKDKTQEISNHRVGGVADSHVVVPQAVSADPSRPETSGQELTLTVPVGVGPLTSTEVQGWVRHADPDACSPQGGDADSHIVVLRVVMPTLML</sequence>